<protein>
    <recommendedName>
        <fullName evidence="5">7alpha-cephem-methoxylase P8 chain related protein</fullName>
    </recommendedName>
</protein>
<gene>
    <name evidence="3" type="ORF">MAM_04587</name>
</gene>
<evidence type="ECO:0000256" key="1">
    <source>
        <dbReference type="ARBA" id="ARBA00023604"/>
    </source>
</evidence>
<dbReference type="Proteomes" id="UP000030816">
    <property type="component" value="Unassembled WGS sequence"/>
</dbReference>
<dbReference type="HOGENOM" id="CLU_042688_2_0_1"/>
<dbReference type="STRING" id="1081103.A0A0B2WVT7"/>
<feature type="compositionally biased region" description="Basic and acidic residues" evidence="2">
    <location>
        <begin position="273"/>
        <end position="282"/>
    </location>
</feature>
<feature type="region of interest" description="Disordered" evidence="2">
    <location>
        <begin position="258"/>
        <end position="282"/>
    </location>
</feature>
<dbReference type="GO" id="GO:0016491">
    <property type="term" value="F:oxidoreductase activity"/>
    <property type="evidence" value="ECO:0007669"/>
    <property type="project" value="InterPro"/>
</dbReference>
<evidence type="ECO:0000256" key="2">
    <source>
        <dbReference type="SAM" id="MobiDB-lite"/>
    </source>
</evidence>
<dbReference type="AlphaFoldDB" id="A0A0B2WVT7"/>
<organism evidence="3 4">
    <name type="scientific">Metarhizium album (strain ARSEF 1941)</name>
    <dbReference type="NCBI Taxonomy" id="1081103"/>
    <lineage>
        <taxon>Eukaryota</taxon>
        <taxon>Fungi</taxon>
        <taxon>Dikarya</taxon>
        <taxon>Ascomycota</taxon>
        <taxon>Pezizomycotina</taxon>
        <taxon>Sordariomycetes</taxon>
        <taxon>Hypocreomycetidae</taxon>
        <taxon>Hypocreales</taxon>
        <taxon>Clavicipitaceae</taxon>
        <taxon>Metarhizium</taxon>
    </lineage>
</organism>
<dbReference type="NCBIfam" id="NF041278">
    <property type="entry name" value="CmcJ_NvfI_EfuI"/>
    <property type="match status" value="1"/>
</dbReference>
<dbReference type="OrthoDB" id="412788at2759"/>
<name>A0A0B2WVT7_METAS</name>
<dbReference type="PANTHER" id="PTHR34598:SF3">
    <property type="entry name" value="OXIDOREDUCTASE AN1597"/>
    <property type="match status" value="1"/>
</dbReference>
<evidence type="ECO:0008006" key="5">
    <source>
        <dbReference type="Google" id="ProtNLM"/>
    </source>
</evidence>
<dbReference type="EMBL" id="AZHE01000010">
    <property type="protein sequence ID" value="KHN97572.1"/>
    <property type="molecule type" value="Genomic_DNA"/>
</dbReference>
<dbReference type="GeneID" id="63739042"/>
<feature type="compositionally biased region" description="Polar residues" evidence="2">
    <location>
        <begin position="1"/>
        <end position="11"/>
    </location>
</feature>
<sequence>MASATVQTPGSHASLPADRLEAPVPESPHHVHTTLTFVKPNEDGSPQAPIYIGRPESYERPEVNMPVTIHDVSGHELDYTLDSHGFQFHHHESKLKDFLDDKEIRQVYYPETEQLLKDVTGATRVFIFDHTVRRAPKDFTRQGQPRGPLKRVHVDSSYHGAECKVRHHLPDEAAELLKGRYQMISVWRPIRTILRDPLALADAHSAPESDLFPIKFVDTSQVGEGWNVKANPDTKWYFRYRQPPDMVTLIKFYDSKQDGRARRTPHSSFVDPSTEHEPTRESIEMRALLFHPEDRD</sequence>
<comment type="similarity">
    <text evidence="1">Belongs to the asaB hydroxylase/desaturase family.</text>
</comment>
<evidence type="ECO:0000313" key="3">
    <source>
        <dbReference type="EMBL" id="KHN97572.1"/>
    </source>
</evidence>
<keyword evidence="4" id="KW-1185">Reference proteome</keyword>
<accession>A0A0B2WVT7</accession>
<comment type="caution">
    <text evidence="3">The sequence shown here is derived from an EMBL/GenBank/DDBJ whole genome shotgun (WGS) entry which is preliminary data.</text>
</comment>
<proteinExistence type="inferred from homology"/>
<dbReference type="PANTHER" id="PTHR34598">
    <property type="entry name" value="BLL6449 PROTEIN"/>
    <property type="match status" value="1"/>
</dbReference>
<feature type="region of interest" description="Disordered" evidence="2">
    <location>
        <begin position="1"/>
        <end position="28"/>
    </location>
</feature>
<dbReference type="InterPro" id="IPR044053">
    <property type="entry name" value="AsaB-like"/>
</dbReference>
<reference evidence="3 4" key="1">
    <citation type="journal article" date="2014" name="Proc. Natl. Acad. Sci. U.S.A.">
        <title>Trajectory and genomic determinants of fungal-pathogen speciation and host adaptation.</title>
        <authorList>
            <person name="Hu X."/>
            <person name="Xiao G."/>
            <person name="Zheng P."/>
            <person name="Shang Y."/>
            <person name="Su Y."/>
            <person name="Zhang X."/>
            <person name="Liu X."/>
            <person name="Zhan S."/>
            <person name="St Leger R.J."/>
            <person name="Wang C."/>
        </authorList>
    </citation>
    <scope>NUCLEOTIDE SEQUENCE [LARGE SCALE GENOMIC DNA]</scope>
    <source>
        <strain evidence="3 4">ARSEF 1941</strain>
    </source>
</reference>
<dbReference type="RefSeq" id="XP_040678638.1">
    <property type="nucleotide sequence ID" value="XM_040823385.1"/>
</dbReference>
<evidence type="ECO:0000313" key="4">
    <source>
        <dbReference type="Proteomes" id="UP000030816"/>
    </source>
</evidence>